<organism evidence="3 4">
    <name type="scientific">Marasmiellus scandens</name>
    <dbReference type="NCBI Taxonomy" id="2682957"/>
    <lineage>
        <taxon>Eukaryota</taxon>
        <taxon>Fungi</taxon>
        <taxon>Dikarya</taxon>
        <taxon>Basidiomycota</taxon>
        <taxon>Agaricomycotina</taxon>
        <taxon>Agaricomycetes</taxon>
        <taxon>Agaricomycetidae</taxon>
        <taxon>Agaricales</taxon>
        <taxon>Marasmiineae</taxon>
        <taxon>Omphalotaceae</taxon>
        <taxon>Marasmiellus</taxon>
    </lineage>
</organism>
<keyword evidence="4" id="KW-1185">Reference proteome</keyword>
<comment type="caution">
    <text evidence="3">The sequence shown here is derived from an EMBL/GenBank/DDBJ whole genome shotgun (WGS) entry which is preliminary data.</text>
</comment>
<protein>
    <recommendedName>
        <fullName evidence="2">DUF6699 domain-containing protein</fullName>
    </recommendedName>
</protein>
<feature type="domain" description="DUF6699" evidence="2">
    <location>
        <begin position="67"/>
        <end position="205"/>
    </location>
</feature>
<dbReference type="Proteomes" id="UP001498398">
    <property type="component" value="Unassembled WGS sequence"/>
</dbReference>
<accession>A0ABR1IX00</accession>
<evidence type="ECO:0000256" key="1">
    <source>
        <dbReference type="SAM" id="MobiDB-lite"/>
    </source>
</evidence>
<proteinExistence type="predicted"/>
<reference evidence="3 4" key="1">
    <citation type="submission" date="2024-01" db="EMBL/GenBank/DDBJ databases">
        <title>A draft genome for the cacao thread blight pathogen Marasmiellus scandens.</title>
        <authorList>
            <person name="Baruah I.K."/>
            <person name="Leung J."/>
            <person name="Bukari Y."/>
            <person name="Amoako-Attah I."/>
            <person name="Meinhardt L.W."/>
            <person name="Bailey B.A."/>
            <person name="Cohen S.P."/>
        </authorList>
    </citation>
    <scope>NUCLEOTIDE SEQUENCE [LARGE SCALE GENOMIC DNA]</scope>
    <source>
        <strain evidence="3 4">GH-19</strain>
    </source>
</reference>
<dbReference type="EMBL" id="JBANRG010000062">
    <property type="protein sequence ID" value="KAK7441528.1"/>
    <property type="molecule type" value="Genomic_DNA"/>
</dbReference>
<evidence type="ECO:0000259" key="2">
    <source>
        <dbReference type="Pfam" id="PF20415"/>
    </source>
</evidence>
<sequence>MGHRVRFADPTDNQIYLYSPASPTSSLGQITPPSPHTSLPSSSPIFDAKTVKSFHDALRLSSRPPFRLDLTVDPRTLPDFMSSESFSLIRDEDATYPPTEYLELWCRLLPWVIEITPASGQYVTVSDVFFGLYDALHARMTEKEYQLSTNPQKFPGIRDDVDRAFKARCDKLMEHNVAHAEKERKKGRRRIDLLRGQNVFYGLSLDKGVVKFSVRNT</sequence>
<feature type="region of interest" description="Disordered" evidence="1">
    <location>
        <begin position="24"/>
        <end position="43"/>
    </location>
</feature>
<name>A0ABR1IX00_9AGAR</name>
<evidence type="ECO:0000313" key="3">
    <source>
        <dbReference type="EMBL" id="KAK7441528.1"/>
    </source>
</evidence>
<evidence type="ECO:0000313" key="4">
    <source>
        <dbReference type="Proteomes" id="UP001498398"/>
    </source>
</evidence>
<dbReference type="Pfam" id="PF20415">
    <property type="entry name" value="DUF6699"/>
    <property type="match status" value="1"/>
</dbReference>
<gene>
    <name evidence="3" type="ORF">VKT23_016518</name>
</gene>
<dbReference type="InterPro" id="IPR046522">
    <property type="entry name" value="DUF6699"/>
</dbReference>